<dbReference type="InterPro" id="IPR027417">
    <property type="entry name" value="P-loop_NTPase"/>
</dbReference>
<dbReference type="Pfam" id="PF00664">
    <property type="entry name" value="ABC_membrane"/>
    <property type="match status" value="1"/>
</dbReference>
<dbReference type="InterPro" id="IPR011527">
    <property type="entry name" value="ABC1_TM_dom"/>
</dbReference>
<evidence type="ECO:0000256" key="1">
    <source>
        <dbReference type="ARBA" id="ARBA00004651"/>
    </source>
</evidence>
<sequence>MKDIIELRRVWPYIKKYKGQFFIGIAMILLVVITAGLEPFILGLAITEIGENIVDIVQGVPGASMNYSYIFKIMLIYGLRGALNMLGRYFSTFFISGVVQKSMFDLRNDISNKMNRLPVSYFDSHKLGDILSRVTSDVESVSNFLTQTFSPTIMGILQIIFSLIMIVLIHPQVLIIVLTMMILALVFSRLIIQWGQPVWKEQTQALGSLFALSQEHLSGFTEMKVYNQEEESLNQFKDMNARLTKAAATASFRSGLVTPVTRFTADMAYVVVALISGRQVIKGTVTLGNLQALVQYVNQINQSINQMSEMSGAMQNAGAASARVFELLDQEEEDFSNETQQLPKKVKGEVVFDHVQFGYSTDNILMNDINFKVNPGDTVAIVGPTGAGKTTLINLILRFYEILDGKILIDQVDISEVSRQNLREHIGLVLQEAWLFQDTIAENIRFGDKEATKEEIINA</sequence>
<keyword evidence="7" id="KW-0547">Nucleotide-binding</keyword>
<feature type="transmembrane region" description="Helical" evidence="5">
    <location>
        <begin position="21"/>
        <end position="46"/>
    </location>
</feature>
<dbReference type="Gene3D" id="1.20.1560.10">
    <property type="entry name" value="ABC transporter type 1, transmembrane domain"/>
    <property type="match status" value="1"/>
</dbReference>
<name>A0A9D2JWZ4_9LACT</name>
<evidence type="ECO:0000259" key="6">
    <source>
        <dbReference type="PROSITE" id="PS50929"/>
    </source>
</evidence>
<comment type="subcellular location">
    <subcellularLocation>
        <location evidence="1">Cell membrane</location>
        <topology evidence="1">Multi-pass membrane protein</topology>
    </subcellularLocation>
</comment>
<dbReference type="Gene3D" id="3.40.50.300">
    <property type="entry name" value="P-loop containing nucleotide triphosphate hydrolases"/>
    <property type="match status" value="1"/>
</dbReference>
<dbReference type="SUPFAM" id="SSF90123">
    <property type="entry name" value="ABC transporter transmembrane region"/>
    <property type="match status" value="1"/>
</dbReference>
<dbReference type="GO" id="GO:0015421">
    <property type="term" value="F:ABC-type oligopeptide transporter activity"/>
    <property type="evidence" value="ECO:0007669"/>
    <property type="project" value="TreeGrafter"/>
</dbReference>
<dbReference type="SUPFAM" id="SSF52540">
    <property type="entry name" value="P-loop containing nucleoside triphosphate hydrolases"/>
    <property type="match status" value="1"/>
</dbReference>
<keyword evidence="2 5" id="KW-0812">Transmembrane</keyword>
<evidence type="ECO:0000256" key="4">
    <source>
        <dbReference type="ARBA" id="ARBA00023136"/>
    </source>
</evidence>
<keyword evidence="3 5" id="KW-1133">Transmembrane helix</keyword>
<dbReference type="AlphaFoldDB" id="A0A9D2JWZ4"/>
<gene>
    <name evidence="7" type="ORF">H9808_01120</name>
</gene>
<dbReference type="GO" id="GO:0005886">
    <property type="term" value="C:plasma membrane"/>
    <property type="evidence" value="ECO:0007669"/>
    <property type="project" value="UniProtKB-SubCell"/>
</dbReference>
<dbReference type="Proteomes" id="UP000824106">
    <property type="component" value="Unassembled WGS sequence"/>
</dbReference>
<protein>
    <submittedName>
        <fullName evidence="7">ABC transporter ATP-binding protein/permease</fullName>
    </submittedName>
</protein>
<evidence type="ECO:0000313" key="7">
    <source>
        <dbReference type="EMBL" id="HIZ70371.1"/>
    </source>
</evidence>
<keyword evidence="4 5" id="KW-0472">Membrane</keyword>
<dbReference type="GO" id="GO:0005524">
    <property type="term" value="F:ATP binding"/>
    <property type="evidence" value="ECO:0007669"/>
    <property type="project" value="UniProtKB-KW"/>
</dbReference>
<dbReference type="CDD" id="cd18547">
    <property type="entry name" value="ABC_6TM_Tm288_like"/>
    <property type="match status" value="1"/>
</dbReference>
<comment type="caution">
    <text evidence="7">The sequence shown here is derived from an EMBL/GenBank/DDBJ whole genome shotgun (WGS) entry which is preliminary data.</text>
</comment>
<proteinExistence type="predicted"/>
<keyword evidence="7" id="KW-0067">ATP-binding</keyword>
<organism evidence="7 8">
    <name type="scientific">Candidatus Atopostipes pullistercoris</name>
    <dbReference type="NCBI Taxonomy" id="2838467"/>
    <lineage>
        <taxon>Bacteria</taxon>
        <taxon>Bacillati</taxon>
        <taxon>Bacillota</taxon>
        <taxon>Bacilli</taxon>
        <taxon>Lactobacillales</taxon>
        <taxon>Carnobacteriaceae</taxon>
        <taxon>Atopostipes</taxon>
    </lineage>
</organism>
<reference evidence="7" key="2">
    <citation type="submission" date="2021-04" db="EMBL/GenBank/DDBJ databases">
        <authorList>
            <person name="Gilroy R."/>
        </authorList>
    </citation>
    <scope>NUCLEOTIDE SEQUENCE</scope>
    <source>
        <strain evidence="7">CHK169-4300</strain>
    </source>
</reference>
<accession>A0A9D2JWZ4</accession>
<dbReference type="PANTHER" id="PTHR43394:SF1">
    <property type="entry name" value="ATP-BINDING CASSETTE SUB-FAMILY B MEMBER 10, MITOCHONDRIAL"/>
    <property type="match status" value="1"/>
</dbReference>
<evidence type="ECO:0000256" key="3">
    <source>
        <dbReference type="ARBA" id="ARBA00022989"/>
    </source>
</evidence>
<dbReference type="EMBL" id="DXAZ01000013">
    <property type="protein sequence ID" value="HIZ70371.1"/>
    <property type="molecule type" value="Genomic_DNA"/>
</dbReference>
<feature type="transmembrane region" description="Helical" evidence="5">
    <location>
        <begin position="66"/>
        <end position="83"/>
    </location>
</feature>
<dbReference type="Pfam" id="PF00005">
    <property type="entry name" value="ABC_tran"/>
    <property type="match status" value="1"/>
</dbReference>
<feature type="domain" description="ABC transmembrane type-1" evidence="6">
    <location>
        <begin position="22"/>
        <end position="316"/>
    </location>
</feature>
<dbReference type="PANTHER" id="PTHR43394">
    <property type="entry name" value="ATP-DEPENDENT PERMEASE MDL1, MITOCHONDRIAL"/>
    <property type="match status" value="1"/>
</dbReference>
<dbReference type="InterPro" id="IPR003439">
    <property type="entry name" value="ABC_transporter-like_ATP-bd"/>
</dbReference>
<evidence type="ECO:0000313" key="8">
    <source>
        <dbReference type="Proteomes" id="UP000824106"/>
    </source>
</evidence>
<feature type="non-terminal residue" evidence="7">
    <location>
        <position position="459"/>
    </location>
</feature>
<evidence type="ECO:0000256" key="2">
    <source>
        <dbReference type="ARBA" id="ARBA00022692"/>
    </source>
</evidence>
<dbReference type="GO" id="GO:0016887">
    <property type="term" value="F:ATP hydrolysis activity"/>
    <property type="evidence" value="ECO:0007669"/>
    <property type="project" value="InterPro"/>
</dbReference>
<evidence type="ECO:0000256" key="5">
    <source>
        <dbReference type="SAM" id="Phobius"/>
    </source>
</evidence>
<dbReference type="InterPro" id="IPR036640">
    <property type="entry name" value="ABC1_TM_sf"/>
</dbReference>
<dbReference type="InterPro" id="IPR039421">
    <property type="entry name" value="Type_1_exporter"/>
</dbReference>
<reference evidence="7" key="1">
    <citation type="journal article" date="2021" name="PeerJ">
        <title>Extensive microbial diversity within the chicken gut microbiome revealed by metagenomics and culture.</title>
        <authorList>
            <person name="Gilroy R."/>
            <person name="Ravi A."/>
            <person name="Getino M."/>
            <person name="Pursley I."/>
            <person name="Horton D.L."/>
            <person name="Alikhan N.F."/>
            <person name="Baker D."/>
            <person name="Gharbi K."/>
            <person name="Hall N."/>
            <person name="Watson M."/>
            <person name="Adriaenssens E.M."/>
            <person name="Foster-Nyarko E."/>
            <person name="Jarju S."/>
            <person name="Secka A."/>
            <person name="Antonio M."/>
            <person name="Oren A."/>
            <person name="Chaudhuri R.R."/>
            <person name="La Ragione R."/>
            <person name="Hildebrand F."/>
            <person name="Pallen M.J."/>
        </authorList>
    </citation>
    <scope>NUCLEOTIDE SEQUENCE</scope>
    <source>
        <strain evidence="7">CHK169-4300</strain>
    </source>
</reference>
<dbReference type="PROSITE" id="PS50929">
    <property type="entry name" value="ABC_TM1F"/>
    <property type="match status" value="1"/>
</dbReference>